<dbReference type="Pfam" id="PF00657">
    <property type="entry name" value="Lipase_GDSL"/>
    <property type="match status" value="1"/>
</dbReference>
<dbReference type="CDD" id="cd01846">
    <property type="entry name" value="fatty_acyltransferase_like"/>
    <property type="match status" value="1"/>
</dbReference>
<dbReference type="PANTHER" id="PTHR45648:SF22">
    <property type="entry name" value="GDSL LIPASE_ACYLHYDROLASE FAMILY PROTEIN (AFU_ORTHOLOGUE AFUA_4G14700)"/>
    <property type="match status" value="1"/>
</dbReference>
<dbReference type="Gene3D" id="3.40.50.1110">
    <property type="entry name" value="SGNH hydrolase"/>
    <property type="match status" value="1"/>
</dbReference>
<dbReference type="EC" id="3.1.-.-" evidence="2"/>
<dbReference type="InterPro" id="IPR008265">
    <property type="entry name" value="Lipase_GDSL_AS"/>
</dbReference>
<organism evidence="2">
    <name type="scientific">Telmatobacter sp. DSM 110680</name>
    <dbReference type="NCBI Taxonomy" id="3036704"/>
    <lineage>
        <taxon>Bacteria</taxon>
        <taxon>Pseudomonadati</taxon>
        <taxon>Acidobacteriota</taxon>
        <taxon>Terriglobia</taxon>
        <taxon>Terriglobales</taxon>
        <taxon>Acidobacteriaceae</taxon>
        <taxon>Telmatobacter</taxon>
    </lineage>
</organism>
<evidence type="ECO:0000256" key="1">
    <source>
        <dbReference type="ARBA" id="ARBA00022801"/>
    </source>
</evidence>
<dbReference type="RefSeq" id="WP_348263575.1">
    <property type="nucleotide sequence ID" value="NZ_CP121196.1"/>
</dbReference>
<dbReference type="InterPro" id="IPR001087">
    <property type="entry name" value="GDSL"/>
</dbReference>
<dbReference type="SUPFAM" id="SSF52266">
    <property type="entry name" value="SGNH hydrolase"/>
    <property type="match status" value="1"/>
</dbReference>
<dbReference type="PROSITE" id="PS01098">
    <property type="entry name" value="LIPASE_GDSL_SER"/>
    <property type="match status" value="1"/>
</dbReference>
<evidence type="ECO:0000313" key="2">
    <source>
        <dbReference type="EMBL" id="XBH18351.1"/>
    </source>
</evidence>
<dbReference type="AlphaFoldDB" id="A0AAU7DM09"/>
<gene>
    <name evidence="2" type="ORF">P8935_03225</name>
</gene>
<accession>A0AAU7DM09</accession>
<dbReference type="GO" id="GO:0006629">
    <property type="term" value="P:lipid metabolic process"/>
    <property type="evidence" value="ECO:0007669"/>
    <property type="project" value="InterPro"/>
</dbReference>
<keyword evidence="1 2" id="KW-0378">Hydrolase</keyword>
<protein>
    <submittedName>
        <fullName evidence="2">SGNH/GDSL hydrolase family protein</fullName>
        <ecNumber evidence="2">3.1.-.-</ecNumber>
    </submittedName>
</protein>
<dbReference type="InterPro" id="IPR051058">
    <property type="entry name" value="GDSL_Est/Lipase"/>
</dbReference>
<proteinExistence type="predicted"/>
<dbReference type="InterPro" id="IPR036514">
    <property type="entry name" value="SGNH_hydro_sf"/>
</dbReference>
<name>A0AAU7DM09_9BACT</name>
<reference evidence="2" key="1">
    <citation type="submission" date="2023-03" db="EMBL/GenBank/DDBJ databases">
        <title>Edaphobacter sp.</title>
        <authorList>
            <person name="Huber K.J."/>
            <person name="Papendorf J."/>
            <person name="Pilke C."/>
            <person name="Bunk B."/>
            <person name="Sproeer C."/>
            <person name="Pester M."/>
        </authorList>
    </citation>
    <scope>NUCLEOTIDE SEQUENCE</scope>
    <source>
        <strain evidence="2">DSM 110680</strain>
    </source>
</reference>
<dbReference type="EMBL" id="CP121196">
    <property type="protein sequence ID" value="XBH18351.1"/>
    <property type="molecule type" value="Genomic_DNA"/>
</dbReference>
<dbReference type="PANTHER" id="PTHR45648">
    <property type="entry name" value="GDSL LIPASE/ACYLHYDROLASE FAMILY PROTEIN (AFU_ORTHOLOGUE AFUA_4G14700)"/>
    <property type="match status" value="1"/>
</dbReference>
<sequence>MQTAQRCKPAHVCAKAQLPLASPRSTRNFSFSTAFLCLFSAVLISLSPVGVHAQPGPPTPEFTKIIVFGDSLSDTGNVAHLTYDKYGFRVPGPVADYTDGSFTDGFDTAPAAQLYSGVWIKQLADSMPSKPEVNNSLDGGTNYAFGYATTGMGTGSFTFGAGDVFSVDVENIGQQITDYLATKPKITPKTLFVVWGGANDFIHGGVSVQTAYTVATNQYANIQALIDAGATQFIVPNLPPLGLIPRINGDPATAGLVNLVVAYYNGLLNADIQLLRKNNPRKHLQIAQLDVFGLFNSIVAAPSNYAFANVTGSSQGIPVNPDTYLFWDDLHPTTHGHNILAINAAAILARSNCMNASKNGNGPVGTGAYTCGGMQ</sequence>
<dbReference type="GO" id="GO:0016298">
    <property type="term" value="F:lipase activity"/>
    <property type="evidence" value="ECO:0007669"/>
    <property type="project" value="InterPro"/>
</dbReference>